<organism evidence="1">
    <name type="scientific">bioreactor metagenome</name>
    <dbReference type="NCBI Taxonomy" id="1076179"/>
    <lineage>
        <taxon>unclassified sequences</taxon>
        <taxon>metagenomes</taxon>
        <taxon>ecological metagenomes</taxon>
    </lineage>
</organism>
<dbReference type="AlphaFoldDB" id="A0A644Z1C8"/>
<proteinExistence type="predicted"/>
<name>A0A644Z1C8_9ZZZZ</name>
<dbReference type="EMBL" id="VSSQ01007050">
    <property type="protein sequence ID" value="MPM34695.1"/>
    <property type="molecule type" value="Genomic_DNA"/>
</dbReference>
<evidence type="ECO:0000313" key="1">
    <source>
        <dbReference type="EMBL" id="MPM34695.1"/>
    </source>
</evidence>
<gene>
    <name evidence="1" type="ORF">SDC9_81282</name>
</gene>
<reference evidence="1" key="1">
    <citation type="submission" date="2019-08" db="EMBL/GenBank/DDBJ databases">
        <authorList>
            <person name="Kucharzyk K."/>
            <person name="Murdoch R.W."/>
            <person name="Higgins S."/>
            <person name="Loffler F."/>
        </authorList>
    </citation>
    <scope>NUCLEOTIDE SEQUENCE</scope>
</reference>
<protein>
    <submittedName>
        <fullName evidence="1">Uncharacterized protein</fullName>
    </submittedName>
</protein>
<comment type="caution">
    <text evidence="1">The sequence shown here is derived from an EMBL/GenBank/DDBJ whole genome shotgun (WGS) entry which is preliminary data.</text>
</comment>
<sequence length="103" mass="11471">MCALSQIAQTGIRIGFQLEFRKFSRQRIGRIFEGDPDGIQLDPGLDCTQINAIKAVFPGKNRMQVTASDGLPGRHQVDRPTIRRRLAEGGLELQCGEFSVRSQ</sequence>
<accession>A0A644Z1C8</accession>